<evidence type="ECO:0000256" key="1">
    <source>
        <dbReference type="ARBA" id="ARBA00004442"/>
    </source>
</evidence>
<dbReference type="SUPFAM" id="SSF48452">
    <property type="entry name" value="TPR-like"/>
    <property type="match status" value="1"/>
</dbReference>
<keyword evidence="9" id="KW-1185">Reference proteome</keyword>
<dbReference type="GO" id="GO:0009279">
    <property type="term" value="C:cell outer membrane"/>
    <property type="evidence" value="ECO:0007669"/>
    <property type="project" value="UniProtKB-SubCell"/>
</dbReference>
<evidence type="ECO:0000259" key="6">
    <source>
        <dbReference type="Pfam" id="PF07980"/>
    </source>
</evidence>
<name>A0A1I3GKC2_9FLAO</name>
<sequence length="493" mass="53079">MKNNIVKIILFGVAATSVLSSCDRELVQVSSTQVASATAFTSSANFTQAINGAYTAIKGSGYFSTDTGNQLILPDLTTDNLILNPEGRQSNGLAYNWGFSNDNGSVTGLFNQAYFVISRANLPLLYLNNLPADAFRNNIEGQARAVRAAAHFDLVRAYCKIPTQSSDAKASLGIAYISAFAPDDNTATRNLTVDQVYLKIIDDLKFAAANITDNPTDKSKFNKAAVNGLLSRVYLYYGDYPNAILYGNLCIAASPSVGSISNFSSVWSSNNTDGVLLKILNSVNEAISTGVAYQQFATATGGNIRSEYVVPKSLNDLFAANDIRKSAYIRTSTYVSGSTNVVRNNVIKYAVNTGGATALNVIEPKYLRTAEVYLNVAEAAARTGTNDALANSLLNTLKAQRYSGYVPVTLTGAALLNEILLQRRLELAFENDRFFTLKRLGLPMQRTGEGANIDGTGIPATVQLIAPSNTKWQWPIPISAININPKIVQNPGY</sequence>
<dbReference type="Pfam" id="PF07980">
    <property type="entry name" value="SusD_RagB"/>
    <property type="match status" value="1"/>
</dbReference>
<keyword evidence="3" id="KW-0732">Signal</keyword>
<organism evidence="8 9">
    <name type="scientific">Halpernia frigidisoli</name>
    <dbReference type="NCBI Taxonomy" id="1125876"/>
    <lineage>
        <taxon>Bacteria</taxon>
        <taxon>Pseudomonadati</taxon>
        <taxon>Bacteroidota</taxon>
        <taxon>Flavobacteriia</taxon>
        <taxon>Flavobacteriales</taxon>
        <taxon>Weeksellaceae</taxon>
        <taxon>Chryseobacterium group</taxon>
        <taxon>Halpernia</taxon>
    </lineage>
</organism>
<gene>
    <name evidence="8" type="ORF">SAMN05443292_1892</name>
</gene>
<evidence type="ECO:0000256" key="2">
    <source>
        <dbReference type="ARBA" id="ARBA00006275"/>
    </source>
</evidence>
<feature type="domain" description="RagB/SusD" evidence="6">
    <location>
        <begin position="365"/>
        <end position="493"/>
    </location>
</feature>
<dbReference type="PROSITE" id="PS51257">
    <property type="entry name" value="PROKAR_LIPOPROTEIN"/>
    <property type="match status" value="1"/>
</dbReference>
<keyword evidence="4" id="KW-0472">Membrane</keyword>
<dbReference type="InterPro" id="IPR011990">
    <property type="entry name" value="TPR-like_helical_dom_sf"/>
</dbReference>
<dbReference type="InterPro" id="IPR033985">
    <property type="entry name" value="SusD-like_N"/>
</dbReference>
<dbReference type="OrthoDB" id="5694214at2"/>
<dbReference type="InterPro" id="IPR012944">
    <property type="entry name" value="SusD_RagB_dom"/>
</dbReference>
<feature type="domain" description="SusD-like N-terminal" evidence="7">
    <location>
        <begin position="93"/>
        <end position="235"/>
    </location>
</feature>
<keyword evidence="5" id="KW-0998">Cell outer membrane</keyword>
<accession>A0A1I3GKC2</accession>
<comment type="similarity">
    <text evidence="2">Belongs to the SusD family.</text>
</comment>
<dbReference type="Proteomes" id="UP000198931">
    <property type="component" value="Unassembled WGS sequence"/>
</dbReference>
<dbReference type="STRING" id="1125876.SAMN05443292_1892"/>
<evidence type="ECO:0000256" key="5">
    <source>
        <dbReference type="ARBA" id="ARBA00023237"/>
    </source>
</evidence>
<dbReference type="EMBL" id="FOQT01000003">
    <property type="protein sequence ID" value="SFI23937.1"/>
    <property type="molecule type" value="Genomic_DNA"/>
</dbReference>
<dbReference type="AlphaFoldDB" id="A0A1I3GKC2"/>
<reference evidence="8 9" key="1">
    <citation type="submission" date="2016-10" db="EMBL/GenBank/DDBJ databases">
        <authorList>
            <person name="de Groot N.N."/>
        </authorList>
    </citation>
    <scope>NUCLEOTIDE SEQUENCE [LARGE SCALE GENOMIC DNA]</scope>
    <source>
        <strain evidence="8 9">DSM 26000</strain>
    </source>
</reference>
<dbReference type="Gene3D" id="1.25.40.390">
    <property type="match status" value="1"/>
</dbReference>
<proteinExistence type="inferred from homology"/>
<evidence type="ECO:0000256" key="3">
    <source>
        <dbReference type="ARBA" id="ARBA00022729"/>
    </source>
</evidence>
<comment type="subcellular location">
    <subcellularLocation>
        <location evidence="1">Cell outer membrane</location>
    </subcellularLocation>
</comment>
<evidence type="ECO:0000313" key="8">
    <source>
        <dbReference type="EMBL" id="SFI23937.1"/>
    </source>
</evidence>
<evidence type="ECO:0000256" key="4">
    <source>
        <dbReference type="ARBA" id="ARBA00023136"/>
    </source>
</evidence>
<dbReference type="Pfam" id="PF14322">
    <property type="entry name" value="SusD-like_3"/>
    <property type="match status" value="1"/>
</dbReference>
<evidence type="ECO:0000259" key="7">
    <source>
        <dbReference type="Pfam" id="PF14322"/>
    </source>
</evidence>
<evidence type="ECO:0000313" key="9">
    <source>
        <dbReference type="Proteomes" id="UP000198931"/>
    </source>
</evidence>
<protein>
    <submittedName>
        <fullName evidence="8">SusD family protein</fullName>
    </submittedName>
</protein>